<proteinExistence type="inferred from homology"/>
<evidence type="ECO:0000256" key="6">
    <source>
        <dbReference type="SAM" id="SignalP"/>
    </source>
</evidence>
<evidence type="ECO:0000313" key="9">
    <source>
        <dbReference type="EMBL" id="RGN34690.1"/>
    </source>
</evidence>
<evidence type="ECO:0000256" key="4">
    <source>
        <dbReference type="ARBA" id="ARBA00023136"/>
    </source>
</evidence>
<feature type="domain" description="RagB/SusD" evidence="7">
    <location>
        <begin position="267"/>
        <end position="542"/>
    </location>
</feature>
<evidence type="ECO:0000259" key="7">
    <source>
        <dbReference type="Pfam" id="PF07980"/>
    </source>
</evidence>
<feature type="chain" id="PRO_5017709270" evidence="6">
    <location>
        <begin position="22"/>
        <end position="542"/>
    </location>
</feature>
<evidence type="ECO:0000313" key="10">
    <source>
        <dbReference type="Proteomes" id="UP000260983"/>
    </source>
</evidence>
<feature type="signal peptide" evidence="6">
    <location>
        <begin position="1"/>
        <end position="21"/>
    </location>
</feature>
<dbReference type="CDD" id="cd08977">
    <property type="entry name" value="SusD"/>
    <property type="match status" value="1"/>
</dbReference>
<reference evidence="9 10" key="1">
    <citation type="submission" date="2018-08" db="EMBL/GenBank/DDBJ databases">
        <title>A genome reference for cultivated species of the human gut microbiota.</title>
        <authorList>
            <person name="Zou Y."/>
            <person name="Xue W."/>
            <person name="Luo G."/>
        </authorList>
    </citation>
    <scope>NUCLEOTIDE SEQUENCE [LARGE SCALE GENOMIC DNA]</scope>
    <source>
        <strain evidence="9 10">OM05-15BH</strain>
    </source>
</reference>
<dbReference type="InterPro" id="IPR011990">
    <property type="entry name" value="TPR-like_helical_dom_sf"/>
</dbReference>
<comment type="similarity">
    <text evidence="2">Belongs to the SusD family.</text>
</comment>
<keyword evidence="5" id="KW-0998">Cell outer membrane</keyword>
<dbReference type="GO" id="GO:0009279">
    <property type="term" value="C:cell outer membrane"/>
    <property type="evidence" value="ECO:0007669"/>
    <property type="project" value="UniProtKB-SubCell"/>
</dbReference>
<accession>A0A3E5BAR5</accession>
<organism evidence="9 10">
    <name type="scientific">Bacteroides oleiciplenus</name>
    <dbReference type="NCBI Taxonomy" id="626931"/>
    <lineage>
        <taxon>Bacteria</taxon>
        <taxon>Pseudomonadati</taxon>
        <taxon>Bacteroidota</taxon>
        <taxon>Bacteroidia</taxon>
        <taxon>Bacteroidales</taxon>
        <taxon>Bacteroidaceae</taxon>
        <taxon>Bacteroides</taxon>
    </lineage>
</organism>
<dbReference type="InterPro" id="IPR033985">
    <property type="entry name" value="SusD-like_N"/>
</dbReference>
<evidence type="ECO:0000256" key="2">
    <source>
        <dbReference type="ARBA" id="ARBA00006275"/>
    </source>
</evidence>
<evidence type="ECO:0000256" key="1">
    <source>
        <dbReference type="ARBA" id="ARBA00004442"/>
    </source>
</evidence>
<protein>
    <submittedName>
        <fullName evidence="9">RagB/SusD family nutrient uptake outer membrane protein</fullName>
    </submittedName>
</protein>
<sequence length="542" mass="61301">MKTFNKLISLAIISMTSLAYAACSDSFFDRYPTDSMQMETYLKNDTELQNILFNGYYHLQDITLNVNYVNSLATDEGYDYKKNNSVDHINLNESTWDATLGITSEIWEHCFNMINRCNNVLLKLDNATEANRTQYEGEASFLRAYAYFTLVRLFGPVPVTKVPIEDYSTLYSYGRSSVDEVYNLIKEDLKTAITNLPDNYSTDNMKGRATRIAAYTMQADVLMTLQDFNSAQKSIENILTYANQNSERLGLESDVLQIHASDNPMGKEIIFAAQYNNGATVVANPLMGRSIPAATPSTQPAYIYPDGTRSTITTSQGTSCMLMTWELYNTFKTNSNDQRFRKLVYNGIYTNEYVSVASEEVDVTKEGYTYLPVTLKYFDFGNEGMTTCACGNDNIIYRFADVLLMYAECLNETGNTESAANYLNQVRTRAGLANTTAATREEMDIAIENERMLELCFEGHRWYDLVRRERITEVMEKHFVHRTQGLNPTLQSGNNGMTVSNASDVTGTPGTWKWTGSSAAILFGIPYDQIQLSGDWKQNELY</sequence>
<dbReference type="Pfam" id="PF07980">
    <property type="entry name" value="SusD_RagB"/>
    <property type="match status" value="1"/>
</dbReference>
<dbReference type="RefSeq" id="WP_117724543.1">
    <property type="nucleotide sequence ID" value="NZ_QSUL01000008.1"/>
</dbReference>
<dbReference type="Proteomes" id="UP000260983">
    <property type="component" value="Unassembled WGS sequence"/>
</dbReference>
<comment type="subcellular location">
    <subcellularLocation>
        <location evidence="1">Cell outer membrane</location>
    </subcellularLocation>
</comment>
<dbReference type="SUPFAM" id="SSF48452">
    <property type="entry name" value="TPR-like"/>
    <property type="match status" value="1"/>
</dbReference>
<keyword evidence="4" id="KW-0472">Membrane</keyword>
<name>A0A3E5BAR5_9BACE</name>
<dbReference type="EMBL" id="QSUL01000008">
    <property type="protein sequence ID" value="RGN34690.1"/>
    <property type="molecule type" value="Genomic_DNA"/>
</dbReference>
<dbReference type="Gene3D" id="1.25.40.390">
    <property type="match status" value="1"/>
</dbReference>
<evidence type="ECO:0000259" key="8">
    <source>
        <dbReference type="Pfam" id="PF14322"/>
    </source>
</evidence>
<dbReference type="Pfam" id="PF14322">
    <property type="entry name" value="SusD-like_3"/>
    <property type="match status" value="1"/>
</dbReference>
<evidence type="ECO:0000256" key="3">
    <source>
        <dbReference type="ARBA" id="ARBA00022729"/>
    </source>
</evidence>
<evidence type="ECO:0000256" key="5">
    <source>
        <dbReference type="ARBA" id="ARBA00023237"/>
    </source>
</evidence>
<gene>
    <name evidence="9" type="ORF">DXB65_13330</name>
</gene>
<keyword evidence="3 6" id="KW-0732">Signal</keyword>
<dbReference type="AlphaFoldDB" id="A0A3E5BAR5"/>
<comment type="caution">
    <text evidence="9">The sequence shown here is derived from an EMBL/GenBank/DDBJ whole genome shotgun (WGS) entry which is preliminary data.</text>
</comment>
<feature type="domain" description="SusD-like N-terminal" evidence="8">
    <location>
        <begin position="34"/>
        <end position="219"/>
    </location>
</feature>
<dbReference type="InterPro" id="IPR012944">
    <property type="entry name" value="SusD_RagB_dom"/>
</dbReference>